<evidence type="ECO:0000313" key="2">
    <source>
        <dbReference type="Proteomes" id="UP000735302"/>
    </source>
</evidence>
<accession>A0AAV4APR7</accession>
<name>A0AAV4APR7_9GAST</name>
<gene>
    <name evidence="1" type="ORF">PoB_003541200</name>
</gene>
<dbReference type="Proteomes" id="UP000735302">
    <property type="component" value="Unassembled WGS sequence"/>
</dbReference>
<evidence type="ECO:0000313" key="1">
    <source>
        <dbReference type="EMBL" id="GFO08907.1"/>
    </source>
</evidence>
<organism evidence="1 2">
    <name type="scientific">Plakobranchus ocellatus</name>
    <dbReference type="NCBI Taxonomy" id="259542"/>
    <lineage>
        <taxon>Eukaryota</taxon>
        <taxon>Metazoa</taxon>
        <taxon>Spiralia</taxon>
        <taxon>Lophotrochozoa</taxon>
        <taxon>Mollusca</taxon>
        <taxon>Gastropoda</taxon>
        <taxon>Heterobranchia</taxon>
        <taxon>Euthyneura</taxon>
        <taxon>Panpulmonata</taxon>
        <taxon>Sacoglossa</taxon>
        <taxon>Placobranchoidea</taxon>
        <taxon>Plakobranchidae</taxon>
        <taxon>Plakobranchus</taxon>
    </lineage>
</organism>
<reference evidence="1 2" key="1">
    <citation type="journal article" date="2021" name="Elife">
        <title>Chloroplast acquisition without the gene transfer in kleptoplastic sea slugs, Plakobranchus ocellatus.</title>
        <authorList>
            <person name="Maeda T."/>
            <person name="Takahashi S."/>
            <person name="Yoshida T."/>
            <person name="Shimamura S."/>
            <person name="Takaki Y."/>
            <person name="Nagai Y."/>
            <person name="Toyoda A."/>
            <person name="Suzuki Y."/>
            <person name="Arimoto A."/>
            <person name="Ishii H."/>
            <person name="Satoh N."/>
            <person name="Nishiyama T."/>
            <person name="Hasebe M."/>
            <person name="Maruyama T."/>
            <person name="Minagawa J."/>
            <person name="Obokata J."/>
            <person name="Shigenobu S."/>
        </authorList>
    </citation>
    <scope>NUCLEOTIDE SEQUENCE [LARGE SCALE GENOMIC DNA]</scope>
</reference>
<keyword evidence="2" id="KW-1185">Reference proteome</keyword>
<comment type="caution">
    <text evidence="1">The sequence shown here is derived from an EMBL/GenBank/DDBJ whole genome shotgun (WGS) entry which is preliminary data.</text>
</comment>
<sequence>MQNRILFMLGKIYLGIRDFPEKAQGFWASLGRRRWRGGIRISVVCANGGGSTLLHTEKSSWTLRKNTAGSVSGSVDCNETGRDFCQSLEPASCVLHVEGSKANKSHTRISQPFLPHDTRDMTLERKTHTVRNTIKPLPGNIQRSIPVQYRSLADDQSGQFCCFFTVRTDMRVGSNEPVKMMLERPDG</sequence>
<dbReference type="AlphaFoldDB" id="A0AAV4APR7"/>
<dbReference type="EMBL" id="BLXT01004022">
    <property type="protein sequence ID" value="GFO08907.1"/>
    <property type="molecule type" value="Genomic_DNA"/>
</dbReference>
<proteinExistence type="predicted"/>
<protein>
    <submittedName>
        <fullName evidence="1">Uncharacterized protein</fullName>
    </submittedName>
</protein>